<dbReference type="EMBL" id="BSDQ01000001">
    <property type="protein sequence ID" value="GLI30924.1"/>
    <property type="molecule type" value="Genomic_DNA"/>
</dbReference>
<gene>
    <name evidence="3" type="ORF">BCONGLO52_17650</name>
</gene>
<dbReference type="InterPro" id="IPR012495">
    <property type="entry name" value="TadE-like_dom"/>
</dbReference>
<feature type="transmembrane region" description="Helical" evidence="1">
    <location>
        <begin position="53"/>
        <end position="74"/>
    </location>
</feature>
<comment type="caution">
    <text evidence="3">The sequence shown here is derived from an EMBL/GenBank/DDBJ whole genome shotgun (WGS) entry which is preliminary data.</text>
</comment>
<feature type="domain" description="TadE-like" evidence="2">
    <location>
        <begin position="47"/>
        <end position="88"/>
    </location>
</feature>
<evidence type="ECO:0000256" key="1">
    <source>
        <dbReference type="SAM" id="Phobius"/>
    </source>
</evidence>
<name>A0ABQ5RIK9_9MICO</name>
<dbReference type="Pfam" id="PF07811">
    <property type="entry name" value="TadE"/>
    <property type="match status" value="1"/>
</dbReference>
<evidence type="ECO:0000313" key="3">
    <source>
        <dbReference type="EMBL" id="GLI30924.1"/>
    </source>
</evidence>
<keyword evidence="4" id="KW-1185">Reference proteome</keyword>
<accession>A0ABQ5RIK9</accession>
<keyword evidence="1" id="KW-0812">Transmembrane</keyword>
<keyword evidence="1" id="KW-0472">Membrane</keyword>
<reference evidence="3" key="1">
    <citation type="submission" date="2022-12" db="EMBL/GenBank/DDBJ databases">
        <title>Reference genome sequencing for broad-spectrum identification of bacterial and archaeal isolates by mass spectrometry.</title>
        <authorList>
            <person name="Sekiguchi Y."/>
            <person name="Tourlousse D.M."/>
        </authorList>
    </citation>
    <scope>NUCLEOTIDE SEQUENCE</scope>
    <source>
        <strain evidence="3">5-2</strain>
    </source>
</reference>
<sequence length="163" mass="17016">MRRPAPPRSCTPATAAVQTRGLPARGPAEPRRGAARRLAARLREDEGAAVAEFPMVAVLIVMIALLVIQAALIVHTRNTLVDAAVQGAHHAALAGSTPQDGAQRAQQLVDERFGRGLEAEATAVQEDDGTIRVQVDATLPLVGLIGPAGALSVEGRAVDEEAW</sequence>
<evidence type="ECO:0000313" key="4">
    <source>
        <dbReference type="Proteomes" id="UP001144451"/>
    </source>
</evidence>
<organism evidence="3 4">
    <name type="scientific">Brachybacterium conglomeratum</name>
    <dbReference type="NCBI Taxonomy" id="47846"/>
    <lineage>
        <taxon>Bacteria</taxon>
        <taxon>Bacillati</taxon>
        <taxon>Actinomycetota</taxon>
        <taxon>Actinomycetes</taxon>
        <taxon>Micrococcales</taxon>
        <taxon>Dermabacteraceae</taxon>
        <taxon>Brachybacterium</taxon>
    </lineage>
</organism>
<keyword evidence="1" id="KW-1133">Transmembrane helix</keyword>
<proteinExistence type="predicted"/>
<dbReference type="Proteomes" id="UP001144451">
    <property type="component" value="Unassembled WGS sequence"/>
</dbReference>
<evidence type="ECO:0000259" key="2">
    <source>
        <dbReference type="Pfam" id="PF07811"/>
    </source>
</evidence>
<protein>
    <recommendedName>
        <fullName evidence="2">TadE-like domain-containing protein</fullName>
    </recommendedName>
</protein>